<gene>
    <name evidence="1" type="ORF">PHYSODRAFT_534787</name>
</gene>
<dbReference type="GeneID" id="20662066"/>
<sequence>NFEELLKHRWAYITDDDIVALASNEESIHTQFVFGVFVYLTPVVRPTHRIRRATADRVHAAPAEIVTLQAEGRERFGPIATHHLAIHRARQPVGTLFSIPEDNTMQETRVLDAAVIMMEDTAAEPEEDIVEIEVELFVTWVKMLVKRSTLREAVGLSQHDIVTTGIFHGFRSDATRRGRPGRRPRNV</sequence>
<reference evidence="1 2" key="1">
    <citation type="journal article" date="2006" name="Science">
        <title>Phytophthora genome sequences uncover evolutionary origins and mechanisms of pathogenesis.</title>
        <authorList>
            <person name="Tyler B.M."/>
            <person name="Tripathy S."/>
            <person name="Zhang X."/>
            <person name="Dehal P."/>
            <person name="Jiang R.H."/>
            <person name="Aerts A."/>
            <person name="Arredondo F.D."/>
            <person name="Baxter L."/>
            <person name="Bensasson D."/>
            <person name="Beynon J.L."/>
            <person name="Chapman J."/>
            <person name="Damasceno C.M."/>
            <person name="Dorrance A.E."/>
            <person name="Dou D."/>
            <person name="Dickerman A.W."/>
            <person name="Dubchak I.L."/>
            <person name="Garbelotto M."/>
            <person name="Gijzen M."/>
            <person name="Gordon S.G."/>
            <person name="Govers F."/>
            <person name="Grunwald N.J."/>
            <person name="Huang W."/>
            <person name="Ivors K.L."/>
            <person name="Jones R.W."/>
            <person name="Kamoun S."/>
            <person name="Krampis K."/>
            <person name="Lamour K.H."/>
            <person name="Lee M.K."/>
            <person name="McDonald W.H."/>
            <person name="Medina M."/>
            <person name="Meijer H.J."/>
            <person name="Nordberg E.K."/>
            <person name="Maclean D.J."/>
            <person name="Ospina-Giraldo M.D."/>
            <person name="Morris P.F."/>
            <person name="Phuntumart V."/>
            <person name="Putnam N.H."/>
            <person name="Rash S."/>
            <person name="Rose J.K."/>
            <person name="Sakihama Y."/>
            <person name="Salamov A.A."/>
            <person name="Savidor A."/>
            <person name="Scheuring C.F."/>
            <person name="Smith B.M."/>
            <person name="Sobral B.W."/>
            <person name="Terry A."/>
            <person name="Torto-Alalibo T.A."/>
            <person name="Win J."/>
            <person name="Xu Z."/>
            <person name="Zhang H."/>
            <person name="Grigoriev I.V."/>
            <person name="Rokhsar D.S."/>
            <person name="Boore J.L."/>
        </authorList>
    </citation>
    <scope>NUCLEOTIDE SEQUENCE [LARGE SCALE GENOMIC DNA]</scope>
    <source>
        <strain evidence="1 2">P6497</strain>
    </source>
</reference>
<dbReference type="KEGG" id="psoj:PHYSODRAFT_534787"/>
<protein>
    <submittedName>
        <fullName evidence="1">Uncharacterized protein</fullName>
    </submittedName>
</protein>
<evidence type="ECO:0000313" key="2">
    <source>
        <dbReference type="Proteomes" id="UP000002640"/>
    </source>
</evidence>
<dbReference type="Proteomes" id="UP000002640">
    <property type="component" value="Unassembled WGS sequence"/>
</dbReference>
<accession>G5AH72</accession>
<keyword evidence="2" id="KW-1185">Reference proteome</keyword>
<proteinExistence type="predicted"/>
<dbReference type="EMBL" id="JH159169">
    <property type="protein sequence ID" value="EGZ05051.1"/>
    <property type="molecule type" value="Genomic_DNA"/>
</dbReference>
<dbReference type="AlphaFoldDB" id="G5AH72"/>
<evidence type="ECO:0000313" key="1">
    <source>
        <dbReference type="EMBL" id="EGZ05051.1"/>
    </source>
</evidence>
<organism evidence="1 2">
    <name type="scientific">Phytophthora sojae (strain P6497)</name>
    <name type="common">Soybean stem and root rot agent</name>
    <name type="synonym">Phytophthora megasperma f. sp. glycines</name>
    <dbReference type="NCBI Taxonomy" id="1094619"/>
    <lineage>
        <taxon>Eukaryota</taxon>
        <taxon>Sar</taxon>
        <taxon>Stramenopiles</taxon>
        <taxon>Oomycota</taxon>
        <taxon>Peronosporomycetes</taxon>
        <taxon>Peronosporales</taxon>
        <taxon>Peronosporaceae</taxon>
        <taxon>Phytophthora</taxon>
    </lineage>
</organism>
<dbReference type="RefSeq" id="XP_009539423.1">
    <property type="nucleotide sequence ID" value="XM_009541128.1"/>
</dbReference>
<name>G5AH72_PHYSP</name>
<feature type="non-terminal residue" evidence="1">
    <location>
        <position position="1"/>
    </location>
</feature>
<dbReference type="InParanoid" id="G5AH72"/>